<accession>M1PXW1</accession>
<dbReference type="Gene3D" id="1.25.40.20">
    <property type="entry name" value="Ankyrin repeat-containing domain"/>
    <property type="match status" value="1"/>
</dbReference>
<dbReference type="Proteomes" id="UP000241071">
    <property type="component" value="Segment"/>
</dbReference>
<evidence type="ECO:0000313" key="1">
    <source>
        <dbReference type="EMBL" id="AGF85617.1"/>
    </source>
</evidence>
<dbReference type="EMBL" id="KC008572">
    <property type="protein sequence ID" value="AGF85617.1"/>
    <property type="molecule type" value="Genomic_DNA"/>
</dbReference>
<keyword evidence="2" id="KW-1185">Reference proteome</keyword>
<sequence length="612" mass="71676">MYFLLSQKSGSYNIIDINYVFKKLYSSYDLSHDSELVQVEPNTTHPDFIIKEIFPGEFITNHINIITKYNKNDISTITMLIDQKIELGYKKLYKWTLQNDRIDIIKLLHSLSIPINKYSSCENLFQYINKQCLNYISINNDFFNFNLENLLLTHVKLFNKTFKINNDATIILNYMFENNLKFNHDKIFTYAAKYDYLPVIIIMIENGIEPDNNLITIALKNSASRVFEYLYELGFHDGVNKIIKYCMDPQILEYLLKYEDIDENILIELLNDSCVKNNKEMVKFIIKKGIDINVVTEQTVNKFIINSRIIDFFIKKSDKITDYVVNNYPEILSNLMVGRCKKSVIKLIKNGINYNHSEIISSAICMNDLDVFKLLMSNSPNNFEITKSDLSFLCKYGNLENLQYIIKNGPKIDLQYCLKKATFYKNNEIGKYLLDIVDYSDSMGKIIIDHFYNFGEVYFLSDITKPFICSPLQEIIIEIIRGNTSNVKNLILDYGLNKNLEIAFASCLVKNINLIDFLIDCNEDIEYVNWLFIFSANNMTILQHLLKKINLESITRANEAMIYAKTCYNHDIINYLNMLGYKNSSRFIEEEDLKIIKELPIIKFLTEIDLFY</sequence>
<proteinExistence type="predicted"/>
<evidence type="ECO:0000313" key="2">
    <source>
        <dbReference type="Proteomes" id="UP000241071"/>
    </source>
</evidence>
<name>M1PXW1_9VIRU</name>
<gene>
    <name evidence="1" type="ORF">glt_00812</name>
</gene>
<dbReference type="InterPro" id="IPR002110">
    <property type="entry name" value="Ankyrin_rpt"/>
</dbReference>
<dbReference type="SUPFAM" id="SSF48403">
    <property type="entry name" value="Ankyrin repeat"/>
    <property type="match status" value="1"/>
</dbReference>
<protein>
    <submittedName>
        <fullName evidence="1">Repeat protein</fullName>
    </submittedName>
</protein>
<dbReference type="InterPro" id="IPR036770">
    <property type="entry name" value="Ankyrin_rpt-contain_sf"/>
</dbReference>
<dbReference type="SMART" id="SM00248">
    <property type="entry name" value="ANK"/>
    <property type="match status" value="5"/>
</dbReference>
<reference evidence="1 2" key="1">
    <citation type="submission" date="2012-10" db="EMBL/GenBank/DDBJ databases">
        <title>Complete genome sequence of Moumouvirus goulette.</title>
        <authorList>
            <person name="Fournous G."/>
            <person name="Bougalmi M."/>
            <person name="Colson P."/>
        </authorList>
    </citation>
    <scope>NUCLEOTIDE SEQUENCE [LARGE SCALE GENOMIC DNA]</scope>
</reference>
<organism evidence="1 2">
    <name type="scientific">Moumouvirus goulette</name>
    <dbReference type="NCBI Taxonomy" id="1247379"/>
    <lineage>
        <taxon>Viruses</taxon>
        <taxon>Varidnaviria</taxon>
        <taxon>Bamfordvirae</taxon>
        <taxon>Nucleocytoviricota</taxon>
        <taxon>Megaviricetes</taxon>
        <taxon>Imitervirales</taxon>
        <taxon>Mimiviridae</taxon>
        <taxon>Megamimivirinae</taxon>
        <taxon>Moumouvirus</taxon>
        <taxon>Moumouvirus goulettemassiliense</taxon>
    </lineage>
</organism>